<dbReference type="PANTHER" id="PTHR30231">
    <property type="entry name" value="DNA POLYMERASE III SUBUNIT EPSILON"/>
    <property type="match status" value="1"/>
</dbReference>
<dbReference type="InterPro" id="IPR012337">
    <property type="entry name" value="RNaseH-like_sf"/>
</dbReference>
<organism evidence="5 6">
    <name type="scientific">Propionibacterium acidifaciens F0233</name>
    <dbReference type="NCBI Taxonomy" id="553198"/>
    <lineage>
        <taxon>Bacteria</taxon>
        <taxon>Bacillati</taxon>
        <taxon>Actinomycetota</taxon>
        <taxon>Actinomycetes</taxon>
        <taxon>Propionibacteriales</taxon>
        <taxon>Propionibacteriaceae</taxon>
        <taxon>Propionibacterium</taxon>
    </lineage>
</organism>
<evidence type="ECO:0000313" key="5">
    <source>
        <dbReference type="EMBL" id="ERK56309.1"/>
    </source>
</evidence>
<dbReference type="SUPFAM" id="SSF53098">
    <property type="entry name" value="Ribonuclease H-like"/>
    <property type="match status" value="1"/>
</dbReference>
<keyword evidence="3 5" id="KW-0269">Exonuclease</keyword>
<dbReference type="Proteomes" id="UP000017052">
    <property type="component" value="Unassembled WGS sequence"/>
</dbReference>
<dbReference type="CDD" id="cd06127">
    <property type="entry name" value="DEDDh"/>
    <property type="match status" value="1"/>
</dbReference>
<dbReference type="GeneID" id="95359760"/>
<dbReference type="InterPro" id="IPR013520">
    <property type="entry name" value="Ribonucl_H"/>
</dbReference>
<dbReference type="EMBL" id="ACVN02000158">
    <property type="protein sequence ID" value="ERK56309.1"/>
    <property type="molecule type" value="Genomic_DNA"/>
</dbReference>
<feature type="domain" description="Exonuclease" evidence="4">
    <location>
        <begin position="3"/>
        <end position="172"/>
    </location>
</feature>
<sequence>MPGYAVLDLETTGFSPRRGDRIVEIGVVLLDGRGRGQGEWGTLVQPGRSVGATAVHRITEQDVAGAPTMEQIAGRLVEQLRGRLVVAHNASFDVPFLDAELRRAGVPLPGPMMPRACTMRLGRALLRPRPATFKLADCCRATGVGLHHAHSALGDARATAELFRVYMGITDGLDGPAPWERDLGPAEDYPWPVGLVGPDDAPLLPRP</sequence>
<accession>U2QJB6</accession>
<reference evidence="5" key="1">
    <citation type="submission" date="2013-08" db="EMBL/GenBank/DDBJ databases">
        <authorList>
            <person name="Durkin A.S."/>
            <person name="Haft D.R."/>
            <person name="McCorrison J."/>
            <person name="Torralba M."/>
            <person name="Gillis M."/>
            <person name="Haft D.H."/>
            <person name="Methe B."/>
            <person name="Sutton G."/>
            <person name="Nelson K.E."/>
        </authorList>
    </citation>
    <scope>NUCLEOTIDE SEQUENCE [LARGE SCALE GENOMIC DNA]</scope>
    <source>
        <strain evidence="5">F0233</strain>
    </source>
</reference>
<keyword evidence="1" id="KW-0540">Nuclease</keyword>
<gene>
    <name evidence="5" type="ORF">HMPREF0682_0608</name>
</gene>
<dbReference type="AlphaFoldDB" id="U2QJB6"/>
<evidence type="ECO:0000256" key="3">
    <source>
        <dbReference type="ARBA" id="ARBA00022839"/>
    </source>
</evidence>
<keyword evidence="6" id="KW-1185">Reference proteome</keyword>
<dbReference type="FunFam" id="3.30.420.10:FF:000045">
    <property type="entry name" value="3'-5' exonuclease DinG"/>
    <property type="match status" value="1"/>
</dbReference>
<keyword evidence="2" id="KW-0378">Hydrolase</keyword>
<evidence type="ECO:0000259" key="4">
    <source>
        <dbReference type="SMART" id="SM00479"/>
    </source>
</evidence>
<dbReference type="GO" id="GO:0003676">
    <property type="term" value="F:nucleic acid binding"/>
    <property type="evidence" value="ECO:0007669"/>
    <property type="project" value="InterPro"/>
</dbReference>
<protein>
    <submittedName>
        <fullName evidence="5">Exonuclease</fullName>
    </submittedName>
</protein>
<evidence type="ECO:0000313" key="6">
    <source>
        <dbReference type="Proteomes" id="UP000017052"/>
    </source>
</evidence>
<dbReference type="SMART" id="SM00479">
    <property type="entry name" value="EXOIII"/>
    <property type="match status" value="1"/>
</dbReference>
<dbReference type="PANTHER" id="PTHR30231:SF4">
    <property type="entry name" value="PROTEIN NEN2"/>
    <property type="match status" value="1"/>
</dbReference>
<dbReference type="Gene3D" id="3.30.420.10">
    <property type="entry name" value="Ribonuclease H-like superfamily/Ribonuclease H"/>
    <property type="match status" value="1"/>
</dbReference>
<evidence type="ECO:0000256" key="1">
    <source>
        <dbReference type="ARBA" id="ARBA00022722"/>
    </source>
</evidence>
<proteinExistence type="predicted"/>
<comment type="caution">
    <text evidence="5">The sequence shown here is derived from an EMBL/GenBank/DDBJ whole genome shotgun (WGS) entry which is preliminary data.</text>
</comment>
<dbReference type="InterPro" id="IPR036397">
    <property type="entry name" value="RNaseH_sf"/>
</dbReference>
<name>U2QJB6_9ACTN</name>
<dbReference type="RefSeq" id="WP_021797373.1">
    <property type="nucleotide sequence ID" value="NZ_ACVN02000158.1"/>
</dbReference>
<dbReference type="GO" id="GO:0008408">
    <property type="term" value="F:3'-5' exonuclease activity"/>
    <property type="evidence" value="ECO:0007669"/>
    <property type="project" value="TreeGrafter"/>
</dbReference>
<dbReference type="Pfam" id="PF00929">
    <property type="entry name" value="RNase_T"/>
    <property type="match status" value="1"/>
</dbReference>
<evidence type="ECO:0000256" key="2">
    <source>
        <dbReference type="ARBA" id="ARBA00022801"/>
    </source>
</evidence>